<keyword evidence="3" id="KW-1185">Reference proteome</keyword>
<accession>A0A2P6RCK8</accession>
<comment type="caution">
    <text evidence="2">The sequence shown here is derived from an EMBL/GenBank/DDBJ whole genome shotgun (WGS) entry which is preliminary data.</text>
</comment>
<dbReference type="STRING" id="74649.A0A2P6RCK8"/>
<gene>
    <name evidence="2" type="ORF">RchiOBHm_Chr3g0476261</name>
</gene>
<dbReference type="Gramene" id="PRQ44169">
    <property type="protein sequence ID" value="PRQ44169"/>
    <property type="gene ID" value="RchiOBHm_Chr3g0476261"/>
</dbReference>
<feature type="chain" id="PRO_5015157795" evidence="1">
    <location>
        <begin position="20"/>
        <end position="106"/>
    </location>
</feature>
<name>A0A2P6RCK8_ROSCH</name>
<dbReference type="Proteomes" id="UP000238479">
    <property type="component" value="Chromosome 3"/>
</dbReference>
<keyword evidence="2" id="KW-0378">Hydrolase</keyword>
<dbReference type="OMA" id="TNCNGSE"/>
<feature type="signal peptide" evidence="1">
    <location>
        <begin position="1"/>
        <end position="19"/>
    </location>
</feature>
<reference evidence="2 3" key="1">
    <citation type="journal article" date="2018" name="Nat. Genet.">
        <title>The Rosa genome provides new insights in the design of modern roses.</title>
        <authorList>
            <person name="Bendahmane M."/>
        </authorList>
    </citation>
    <scope>NUCLEOTIDE SEQUENCE [LARGE SCALE GENOMIC DNA]</scope>
    <source>
        <strain evidence="3">cv. Old Blush</strain>
    </source>
</reference>
<evidence type="ECO:0000313" key="2">
    <source>
        <dbReference type="EMBL" id="PRQ44169.1"/>
    </source>
</evidence>
<sequence>MLQKDPLLVILLVVKVFEGWKDTNCNGSEKSFCWDNFLSPVTMQMMEDMRVQFVDLLSNIGFVDKSRGANAYNQYSHDLEMVSAILCAGLYPNVVQCKRRGKWTAF</sequence>
<protein>
    <submittedName>
        <fullName evidence="2">Putative hydrolase</fullName>
        <ecNumber evidence="2">3.6.4.-</ecNumber>
    </submittedName>
</protein>
<evidence type="ECO:0000256" key="1">
    <source>
        <dbReference type="SAM" id="SignalP"/>
    </source>
</evidence>
<dbReference type="AlphaFoldDB" id="A0A2P6RCK8"/>
<dbReference type="GO" id="GO:0016787">
    <property type="term" value="F:hydrolase activity"/>
    <property type="evidence" value="ECO:0007669"/>
    <property type="project" value="UniProtKB-KW"/>
</dbReference>
<organism evidence="2 3">
    <name type="scientific">Rosa chinensis</name>
    <name type="common">China rose</name>
    <dbReference type="NCBI Taxonomy" id="74649"/>
    <lineage>
        <taxon>Eukaryota</taxon>
        <taxon>Viridiplantae</taxon>
        <taxon>Streptophyta</taxon>
        <taxon>Embryophyta</taxon>
        <taxon>Tracheophyta</taxon>
        <taxon>Spermatophyta</taxon>
        <taxon>Magnoliopsida</taxon>
        <taxon>eudicotyledons</taxon>
        <taxon>Gunneridae</taxon>
        <taxon>Pentapetalae</taxon>
        <taxon>rosids</taxon>
        <taxon>fabids</taxon>
        <taxon>Rosales</taxon>
        <taxon>Rosaceae</taxon>
        <taxon>Rosoideae</taxon>
        <taxon>Rosoideae incertae sedis</taxon>
        <taxon>Rosa</taxon>
    </lineage>
</organism>
<keyword evidence="1" id="KW-0732">Signal</keyword>
<evidence type="ECO:0000313" key="3">
    <source>
        <dbReference type="Proteomes" id="UP000238479"/>
    </source>
</evidence>
<dbReference type="EMBL" id="PDCK01000041">
    <property type="protein sequence ID" value="PRQ44169.1"/>
    <property type="molecule type" value="Genomic_DNA"/>
</dbReference>
<proteinExistence type="predicted"/>
<dbReference type="EC" id="3.6.4.-" evidence="2"/>